<dbReference type="Pfam" id="PF07859">
    <property type="entry name" value="Abhydrolase_3"/>
    <property type="match status" value="2"/>
</dbReference>
<evidence type="ECO:0000256" key="1">
    <source>
        <dbReference type="SAM" id="MobiDB-lite"/>
    </source>
</evidence>
<evidence type="ECO:0000313" key="3">
    <source>
        <dbReference type="EMBL" id="RPB06678.1"/>
    </source>
</evidence>
<dbReference type="AlphaFoldDB" id="A0A3N4KB57"/>
<feature type="compositionally biased region" description="Acidic residues" evidence="1">
    <location>
        <begin position="679"/>
        <end position="690"/>
    </location>
</feature>
<evidence type="ECO:0000313" key="4">
    <source>
        <dbReference type="Proteomes" id="UP000277580"/>
    </source>
</evidence>
<dbReference type="GO" id="GO:0004771">
    <property type="term" value="F:sterol ester esterase activity"/>
    <property type="evidence" value="ECO:0007669"/>
    <property type="project" value="TreeGrafter"/>
</dbReference>
<reference evidence="3 4" key="1">
    <citation type="journal article" date="2018" name="Nat. Ecol. Evol.">
        <title>Pezizomycetes genomes reveal the molecular basis of ectomycorrhizal truffle lifestyle.</title>
        <authorList>
            <person name="Murat C."/>
            <person name="Payen T."/>
            <person name="Noel B."/>
            <person name="Kuo A."/>
            <person name="Morin E."/>
            <person name="Chen J."/>
            <person name="Kohler A."/>
            <person name="Krizsan K."/>
            <person name="Balestrini R."/>
            <person name="Da Silva C."/>
            <person name="Montanini B."/>
            <person name="Hainaut M."/>
            <person name="Levati E."/>
            <person name="Barry K.W."/>
            <person name="Belfiori B."/>
            <person name="Cichocki N."/>
            <person name="Clum A."/>
            <person name="Dockter R.B."/>
            <person name="Fauchery L."/>
            <person name="Guy J."/>
            <person name="Iotti M."/>
            <person name="Le Tacon F."/>
            <person name="Lindquist E.A."/>
            <person name="Lipzen A."/>
            <person name="Malagnac F."/>
            <person name="Mello A."/>
            <person name="Molinier V."/>
            <person name="Miyauchi S."/>
            <person name="Poulain J."/>
            <person name="Riccioni C."/>
            <person name="Rubini A."/>
            <person name="Sitrit Y."/>
            <person name="Splivallo R."/>
            <person name="Traeger S."/>
            <person name="Wang M."/>
            <person name="Zifcakova L."/>
            <person name="Wipf D."/>
            <person name="Zambonelli A."/>
            <person name="Paolocci F."/>
            <person name="Nowrousian M."/>
            <person name="Ottonello S."/>
            <person name="Baldrian P."/>
            <person name="Spatafora J.W."/>
            <person name="Henrissat B."/>
            <person name="Nagy L.G."/>
            <person name="Aury J.M."/>
            <person name="Wincker P."/>
            <person name="Grigoriev I.V."/>
            <person name="Bonfante P."/>
            <person name="Martin F.M."/>
        </authorList>
    </citation>
    <scope>NUCLEOTIDE SEQUENCE [LARGE SCALE GENOMIC DNA]</scope>
    <source>
        <strain evidence="3 4">CCBAS932</strain>
    </source>
</reference>
<name>A0A3N4KB57_9PEZI</name>
<dbReference type="EMBL" id="ML119239">
    <property type="protein sequence ID" value="RPB06678.1"/>
    <property type="molecule type" value="Genomic_DNA"/>
</dbReference>
<dbReference type="OrthoDB" id="5570009at2759"/>
<protein>
    <submittedName>
        <fullName evidence="3">Alpha/beta-hydrolase</fullName>
    </submittedName>
</protein>
<keyword evidence="3" id="KW-0378">Hydrolase</keyword>
<gene>
    <name evidence="3" type="ORF">P167DRAFT_530752</name>
</gene>
<feature type="region of interest" description="Disordered" evidence="1">
    <location>
        <begin position="385"/>
        <end position="414"/>
    </location>
</feature>
<dbReference type="GO" id="GO:0004806">
    <property type="term" value="F:triacylglycerol lipase activity"/>
    <property type="evidence" value="ECO:0007669"/>
    <property type="project" value="TreeGrafter"/>
</dbReference>
<feature type="compositionally biased region" description="Acidic residues" evidence="1">
    <location>
        <begin position="397"/>
        <end position="407"/>
    </location>
</feature>
<sequence>MIDHVLGRPSRRFRKVQVISVLLFWTGYLLRGNSHGPPILFIRRISRYFSKRLTSFQLVTLTLLYLYVSRNFAKLLNLESPEPLANLYTRSYFRATWVMTALDAGFWTAMRIKSKWLRDLCSIIFSLYYLVAAERADEKVRRVRATITVEHMRISWNKSTTPYLKALTNFLHPSPNKFGPRHIRISRPKESVYRTPVDAWIYFEGTREELQACKKIILDFPGGGFVSMSPRHYDDSLLYWARKCPGIPVIAVDYKLAPEFPYPYALNECYDVYHSIVYTRGACVGLSGEVLPRIALSGDSAGGNYAAGVTLMILNSTSTSSTGHLMEEGWQGLPLPDGLVLIYPSLDLSISSWMSDDQMKLVRQKGMRRTNKNVVKRKSEYFEKASGIEPEVKGRDDDIDEDEESDTEPPIGNKTVIPRVDLDKKFDDNKVPTTITSRPKPLSTRLAMASRLSYFNDRILTPEMMRAMVILYIGPHNRPDFTTDFLLSPIVAPESLLARFPKTFFLTGERDPLVDDTVIFAGRIRQAKQDVWRHRRDMGLEHRYSLSDDGVEVSLIPGISHGFLQMGALYPEAAREISKCAAWLREILEDKPEDEGEKLGNGTWRNHERSFTGGSMTSGDEDKPLEMALLPGRGRAKTNGVSRGRGYGRKGSNGSLGSEIDLVGRRMQGLAGPLTARIDDDDDEGDELMY</sequence>
<dbReference type="PANTHER" id="PTHR23025:SF3">
    <property type="entry name" value="HORMONE-SENSITIVE LIPASE"/>
    <property type="match status" value="1"/>
</dbReference>
<dbReference type="Proteomes" id="UP000277580">
    <property type="component" value="Unassembled WGS sequence"/>
</dbReference>
<feature type="region of interest" description="Disordered" evidence="1">
    <location>
        <begin position="634"/>
        <end position="659"/>
    </location>
</feature>
<accession>A0A3N4KB57</accession>
<dbReference type="GO" id="GO:0019433">
    <property type="term" value="P:triglyceride catabolic process"/>
    <property type="evidence" value="ECO:0007669"/>
    <property type="project" value="TreeGrafter"/>
</dbReference>
<feature type="region of interest" description="Disordered" evidence="1">
    <location>
        <begin position="593"/>
        <end position="622"/>
    </location>
</feature>
<feature type="region of interest" description="Disordered" evidence="1">
    <location>
        <begin position="671"/>
        <end position="690"/>
    </location>
</feature>
<keyword evidence="4" id="KW-1185">Reference proteome</keyword>
<dbReference type="PANTHER" id="PTHR23025">
    <property type="entry name" value="TRIACYLGLYCEROL LIPASE"/>
    <property type="match status" value="1"/>
</dbReference>
<dbReference type="InterPro" id="IPR029058">
    <property type="entry name" value="AB_hydrolase_fold"/>
</dbReference>
<feature type="domain" description="Alpha/beta hydrolase fold-3" evidence="2">
    <location>
        <begin position="449"/>
        <end position="533"/>
    </location>
</feature>
<dbReference type="STRING" id="1392247.A0A3N4KB57"/>
<dbReference type="InterPro" id="IPR013094">
    <property type="entry name" value="AB_hydrolase_3"/>
</dbReference>
<proteinExistence type="predicted"/>
<evidence type="ECO:0000259" key="2">
    <source>
        <dbReference type="Pfam" id="PF07859"/>
    </source>
</evidence>
<dbReference type="InParanoid" id="A0A3N4KB57"/>
<feature type="domain" description="Alpha/beta hydrolase fold-3" evidence="2">
    <location>
        <begin position="218"/>
        <end position="375"/>
    </location>
</feature>
<dbReference type="SUPFAM" id="SSF53474">
    <property type="entry name" value="alpha/beta-Hydrolases"/>
    <property type="match status" value="1"/>
</dbReference>
<organism evidence="3 4">
    <name type="scientific">Morchella conica CCBAS932</name>
    <dbReference type="NCBI Taxonomy" id="1392247"/>
    <lineage>
        <taxon>Eukaryota</taxon>
        <taxon>Fungi</taxon>
        <taxon>Dikarya</taxon>
        <taxon>Ascomycota</taxon>
        <taxon>Pezizomycotina</taxon>
        <taxon>Pezizomycetes</taxon>
        <taxon>Pezizales</taxon>
        <taxon>Morchellaceae</taxon>
        <taxon>Morchella</taxon>
    </lineage>
</organism>
<dbReference type="Gene3D" id="3.40.50.1820">
    <property type="entry name" value="alpha/beta hydrolase"/>
    <property type="match status" value="2"/>
</dbReference>
<dbReference type="GO" id="GO:0005829">
    <property type="term" value="C:cytosol"/>
    <property type="evidence" value="ECO:0007669"/>
    <property type="project" value="TreeGrafter"/>
</dbReference>